<gene>
    <name evidence="1" type="ORF">E1292_17605</name>
</gene>
<evidence type="ECO:0000313" key="1">
    <source>
        <dbReference type="EMBL" id="TDD05270.1"/>
    </source>
</evidence>
<proteinExistence type="predicted"/>
<name>A0A4R4VXQ3_9ACTN</name>
<comment type="caution">
    <text evidence="1">The sequence shown here is derived from an EMBL/GenBank/DDBJ whole genome shotgun (WGS) entry which is preliminary data.</text>
</comment>
<evidence type="ECO:0000313" key="2">
    <source>
        <dbReference type="Proteomes" id="UP000295258"/>
    </source>
</evidence>
<dbReference type="EMBL" id="SMKO01000040">
    <property type="protein sequence ID" value="TDD05270.1"/>
    <property type="molecule type" value="Genomic_DNA"/>
</dbReference>
<reference evidence="1 2" key="1">
    <citation type="submission" date="2019-03" db="EMBL/GenBank/DDBJ databases">
        <title>Draft genome sequences of novel Actinobacteria.</title>
        <authorList>
            <person name="Sahin N."/>
            <person name="Ay H."/>
            <person name="Saygin H."/>
        </authorList>
    </citation>
    <scope>NUCLEOTIDE SEQUENCE [LARGE SCALE GENOMIC DNA]</scope>
    <source>
        <strain evidence="1 2">KC310</strain>
    </source>
</reference>
<protein>
    <submittedName>
        <fullName evidence="1">Uncharacterized protein</fullName>
    </submittedName>
</protein>
<dbReference type="AlphaFoldDB" id="A0A4R4VXQ3"/>
<accession>A0A4R4VXQ3</accession>
<dbReference type="Proteomes" id="UP000295258">
    <property type="component" value="Unassembled WGS sequence"/>
</dbReference>
<keyword evidence="2" id="KW-1185">Reference proteome</keyword>
<sequence>MFPTEFALPIREDASRIRTGTALRIMVRFRKLAIALARPIGRIDIAAATDHHRSHPADAFQLRGSAA</sequence>
<dbReference type="RefSeq" id="WP_132596287.1">
    <property type="nucleotide sequence ID" value="NZ_SMKO01000040.1"/>
</dbReference>
<organism evidence="1 2">
    <name type="scientific">Nonomuraea deserti</name>
    <dbReference type="NCBI Taxonomy" id="1848322"/>
    <lineage>
        <taxon>Bacteria</taxon>
        <taxon>Bacillati</taxon>
        <taxon>Actinomycetota</taxon>
        <taxon>Actinomycetes</taxon>
        <taxon>Streptosporangiales</taxon>
        <taxon>Streptosporangiaceae</taxon>
        <taxon>Nonomuraea</taxon>
    </lineage>
</organism>